<reference evidence="1" key="1">
    <citation type="submission" date="2018-05" db="EMBL/GenBank/DDBJ databases">
        <authorList>
            <person name="Lanie J.A."/>
            <person name="Ng W.-L."/>
            <person name="Kazmierczak K.M."/>
            <person name="Andrzejewski T.M."/>
            <person name="Davidsen T.M."/>
            <person name="Wayne K.J."/>
            <person name="Tettelin H."/>
            <person name="Glass J.I."/>
            <person name="Rusch D."/>
            <person name="Podicherti R."/>
            <person name="Tsui H.-C.T."/>
            <person name="Winkler M.E."/>
        </authorList>
    </citation>
    <scope>NUCLEOTIDE SEQUENCE</scope>
</reference>
<dbReference type="AlphaFoldDB" id="A0A382QGJ0"/>
<name>A0A382QGJ0_9ZZZZ</name>
<evidence type="ECO:0000313" key="1">
    <source>
        <dbReference type="EMBL" id="SVC84654.1"/>
    </source>
</evidence>
<dbReference type="EMBL" id="UINC01114385">
    <property type="protein sequence ID" value="SVC84654.1"/>
    <property type="molecule type" value="Genomic_DNA"/>
</dbReference>
<protein>
    <submittedName>
        <fullName evidence="1">Uncharacterized protein</fullName>
    </submittedName>
</protein>
<proteinExistence type="predicted"/>
<gene>
    <name evidence="1" type="ORF">METZ01_LOCUS337508</name>
</gene>
<accession>A0A382QGJ0</accession>
<feature type="non-terminal residue" evidence="1">
    <location>
        <position position="38"/>
    </location>
</feature>
<sequence length="38" mass="4398">MKNTDGKYRLKYVNPANGDYNDWRQTNNLTNAVQSGYS</sequence>
<organism evidence="1">
    <name type="scientific">marine metagenome</name>
    <dbReference type="NCBI Taxonomy" id="408172"/>
    <lineage>
        <taxon>unclassified sequences</taxon>
        <taxon>metagenomes</taxon>
        <taxon>ecological metagenomes</taxon>
    </lineage>
</organism>